<keyword evidence="5" id="KW-0611">Plant defense</keyword>
<dbReference type="Pfam" id="PF18052">
    <property type="entry name" value="Rx_N"/>
    <property type="match status" value="1"/>
</dbReference>
<dbReference type="InterPro" id="IPR041118">
    <property type="entry name" value="Rx_N"/>
</dbReference>
<protein>
    <recommendedName>
        <fullName evidence="6">Disease resistance N-terminal domain-containing protein</fullName>
    </recommendedName>
</protein>
<keyword evidence="2" id="KW-0433">Leucine-rich repeat</keyword>
<dbReference type="EnsemblPlants" id="KQK08108">
    <property type="protein sequence ID" value="KQK08108"/>
    <property type="gene ID" value="BRADI_2g39657v3"/>
</dbReference>
<comment type="similarity">
    <text evidence="1">Belongs to the disease resistance NB-LRR family.</text>
</comment>
<gene>
    <name evidence="7" type="ORF">BRADI_2g39657v3</name>
</gene>
<dbReference type="ExpressionAtlas" id="A0A0Q3J656">
    <property type="expression patterns" value="baseline and differential"/>
</dbReference>
<dbReference type="CDD" id="cd14798">
    <property type="entry name" value="RX-CC_like"/>
    <property type="match status" value="1"/>
</dbReference>
<organism evidence="7">
    <name type="scientific">Brachypodium distachyon</name>
    <name type="common">Purple false brome</name>
    <name type="synonym">Trachynia distachya</name>
    <dbReference type="NCBI Taxonomy" id="15368"/>
    <lineage>
        <taxon>Eukaryota</taxon>
        <taxon>Viridiplantae</taxon>
        <taxon>Streptophyta</taxon>
        <taxon>Embryophyta</taxon>
        <taxon>Tracheophyta</taxon>
        <taxon>Spermatophyta</taxon>
        <taxon>Magnoliopsida</taxon>
        <taxon>Liliopsida</taxon>
        <taxon>Poales</taxon>
        <taxon>Poaceae</taxon>
        <taxon>BOP clade</taxon>
        <taxon>Pooideae</taxon>
        <taxon>Stipodae</taxon>
        <taxon>Brachypodieae</taxon>
        <taxon>Brachypodium</taxon>
    </lineage>
</organism>
<evidence type="ECO:0000313" key="9">
    <source>
        <dbReference type="Proteomes" id="UP000008810"/>
    </source>
</evidence>
<name>A0A0Q3J656_BRADI</name>
<feature type="domain" description="Disease resistance N-terminal" evidence="6">
    <location>
        <begin position="12"/>
        <end position="96"/>
    </location>
</feature>
<dbReference type="InParanoid" id="A0A0Q3J656"/>
<sequence>MAELLVSASTGAMGSLLGKLGTMLSNEYKLLKDVRDDIKFLKDELEAMQAFLVMMADEEEPDQQSRLRANAVRELSYEIEDSIDKFMLHVEREPSSTSD</sequence>
<dbReference type="PANTHER" id="PTHR19338:SF53">
    <property type="entry name" value="RX N-TERMINAL DOMAIN-CONTAINING PROTEIN"/>
    <property type="match status" value="1"/>
</dbReference>
<dbReference type="Gene3D" id="1.20.5.4130">
    <property type="match status" value="1"/>
</dbReference>
<proteinExistence type="inferred from homology"/>
<keyword evidence="4" id="KW-0547">Nucleotide-binding</keyword>
<dbReference type="PANTHER" id="PTHR19338">
    <property type="entry name" value="TRANSLOCASE OF INNER MITOCHONDRIAL MEMBRANE 13 HOMOLOG"/>
    <property type="match status" value="1"/>
</dbReference>
<reference evidence="7 8" key="1">
    <citation type="journal article" date="2010" name="Nature">
        <title>Genome sequencing and analysis of the model grass Brachypodium distachyon.</title>
        <authorList>
            <consortium name="International Brachypodium Initiative"/>
        </authorList>
    </citation>
    <scope>NUCLEOTIDE SEQUENCE [LARGE SCALE GENOMIC DNA]</scope>
    <source>
        <strain evidence="7 8">Bd21</strain>
    </source>
</reference>
<dbReference type="EMBL" id="CM000881">
    <property type="protein sequence ID" value="KQK08108.1"/>
    <property type="molecule type" value="Genomic_DNA"/>
</dbReference>
<evidence type="ECO:0000256" key="1">
    <source>
        <dbReference type="ARBA" id="ARBA00008894"/>
    </source>
</evidence>
<accession>A0A0Q3J656</accession>
<evidence type="ECO:0000256" key="2">
    <source>
        <dbReference type="ARBA" id="ARBA00022614"/>
    </source>
</evidence>
<reference evidence="8" key="3">
    <citation type="submission" date="2018-08" db="UniProtKB">
        <authorList>
            <consortium name="EnsemblPlants"/>
        </authorList>
    </citation>
    <scope>IDENTIFICATION</scope>
    <source>
        <strain evidence="8">cv. Bd21</strain>
    </source>
</reference>
<keyword evidence="3" id="KW-0677">Repeat</keyword>
<evidence type="ECO:0000256" key="3">
    <source>
        <dbReference type="ARBA" id="ARBA00022737"/>
    </source>
</evidence>
<dbReference type="GO" id="GO:0006952">
    <property type="term" value="P:defense response"/>
    <property type="evidence" value="ECO:0007669"/>
    <property type="project" value="UniProtKB-KW"/>
</dbReference>
<dbReference type="Proteomes" id="UP000008810">
    <property type="component" value="Chromosome 2"/>
</dbReference>
<evidence type="ECO:0000256" key="4">
    <source>
        <dbReference type="ARBA" id="ARBA00022741"/>
    </source>
</evidence>
<dbReference type="GO" id="GO:0000166">
    <property type="term" value="F:nucleotide binding"/>
    <property type="evidence" value="ECO:0007669"/>
    <property type="project" value="UniProtKB-KW"/>
</dbReference>
<evidence type="ECO:0000313" key="8">
    <source>
        <dbReference type="EnsemblPlants" id="KQK08108"/>
    </source>
</evidence>
<evidence type="ECO:0000313" key="7">
    <source>
        <dbReference type="EMBL" id="KQK08108.1"/>
    </source>
</evidence>
<dbReference type="InterPro" id="IPR038005">
    <property type="entry name" value="RX-like_CC"/>
</dbReference>
<feature type="non-terminal residue" evidence="7">
    <location>
        <position position="99"/>
    </location>
</feature>
<dbReference type="Gramene" id="KQK08108">
    <property type="protein sequence ID" value="KQK08108"/>
    <property type="gene ID" value="BRADI_2g39657v3"/>
</dbReference>
<evidence type="ECO:0000256" key="5">
    <source>
        <dbReference type="ARBA" id="ARBA00022821"/>
    </source>
</evidence>
<dbReference type="AlphaFoldDB" id="A0A0Q3J656"/>
<keyword evidence="9" id="KW-1185">Reference proteome</keyword>
<dbReference type="OrthoDB" id="689325at2759"/>
<reference evidence="7" key="2">
    <citation type="submission" date="2017-06" db="EMBL/GenBank/DDBJ databases">
        <title>WGS assembly of Brachypodium distachyon.</title>
        <authorList>
            <consortium name="The International Brachypodium Initiative"/>
            <person name="Lucas S."/>
            <person name="Harmon-Smith M."/>
            <person name="Lail K."/>
            <person name="Tice H."/>
            <person name="Grimwood J."/>
            <person name="Bruce D."/>
            <person name="Barry K."/>
            <person name="Shu S."/>
            <person name="Lindquist E."/>
            <person name="Wang M."/>
            <person name="Pitluck S."/>
            <person name="Vogel J.P."/>
            <person name="Garvin D.F."/>
            <person name="Mockler T.C."/>
            <person name="Schmutz J."/>
            <person name="Rokhsar D."/>
            <person name="Bevan M.W."/>
        </authorList>
    </citation>
    <scope>NUCLEOTIDE SEQUENCE</scope>
    <source>
        <strain evidence="7">Bd21</strain>
    </source>
</reference>
<evidence type="ECO:0000259" key="6">
    <source>
        <dbReference type="Pfam" id="PF18052"/>
    </source>
</evidence>